<dbReference type="InterPro" id="IPR001387">
    <property type="entry name" value="Cro/C1-type_HTH"/>
</dbReference>
<dbReference type="AlphaFoldDB" id="A0A1D3DNP8"/>
<dbReference type="OrthoDB" id="3669136at2"/>
<feature type="domain" description="HTH cro/C1-type" evidence="1">
    <location>
        <begin position="24"/>
        <end position="79"/>
    </location>
</feature>
<gene>
    <name evidence="2" type="ORF">J116_005135</name>
</gene>
<dbReference type="SMART" id="SM00530">
    <property type="entry name" value="HTH_XRE"/>
    <property type="match status" value="1"/>
</dbReference>
<name>A0A1D3DNP8_9ACTN</name>
<dbReference type="Proteomes" id="UP000095329">
    <property type="component" value="Unassembled WGS sequence"/>
</dbReference>
<dbReference type="GO" id="GO:0003677">
    <property type="term" value="F:DNA binding"/>
    <property type="evidence" value="ECO:0007669"/>
    <property type="project" value="InterPro"/>
</dbReference>
<dbReference type="STRING" id="1306406.J116_005135"/>
<evidence type="ECO:0000313" key="2">
    <source>
        <dbReference type="EMBL" id="OEJ93950.1"/>
    </source>
</evidence>
<organism evidence="2 3">
    <name type="scientific">Streptomyces thermolilacinus SPC6</name>
    <dbReference type="NCBI Taxonomy" id="1306406"/>
    <lineage>
        <taxon>Bacteria</taxon>
        <taxon>Bacillati</taxon>
        <taxon>Actinomycetota</taxon>
        <taxon>Actinomycetes</taxon>
        <taxon>Kitasatosporales</taxon>
        <taxon>Streptomycetaceae</taxon>
        <taxon>Streptomyces</taxon>
    </lineage>
</organism>
<evidence type="ECO:0000313" key="3">
    <source>
        <dbReference type="Proteomes" id="UP000095329"/>
    </source>
</evidence>
<dbReference type="EMBL" id="ASHX02000001">
    <property type="protein sequence ID" value="OEJ93950.1"/>
    <property type="molecule type" value="Genomic_DNA"/>
</dbReference>
<dbReference type="InterPro" id="IPR010982">
    <property type="entry name" value="Lambda_DNA-bd_dom_sf"/>
</dbReference>
<dbReference type="RefSeq" id="WP_023590418.1">
    <property type="nucleotide sequence ID" value="NZ_ASHX02000001.1"/>
</dbReference>
<reference evidence="2 3" key="1">
    <citation type="journal article" date="2013" name="Genome Announc.">
        <title>Genome Sequence of Streptomyces violaceusniger Strain SPC6, a Halotolerant Streptomycete That Exhibits Rapid Growth and Development.</title>
        <authorList>
            <person name="Chen X."/>
            <person name="Zhang B."/>
            <person name="Zhang W."/>
            <person name="Wu X."/>
            <person name="Zhang M."/>
            <person name="Chen T."/>
            <person name="Liu G."/>
            <person name="Dyson P."/>
        </authorList>
    </citation>
    <scope>NUCLEOTIDE SEQUENCE [LARGE SCALE GENOMIC DNA]</scope>
    <source>
        <strain evidence="2 3">SPC6</strain>
    </source>
</reference>
<sequence length="277" mass="30970">MDDEVQQPEEYEVGTGMLCVFGRQLKLFRERAGLDRAGLGSLTGYSASTIASFEQARRLPQPKFIDQADEVLGAGGVLSASKEEVARAQYPAFFRDAAKLEAEAVELFVYDTHVVNGLLQTEEYTRALLGMRRPLLDEATIEQRVVARLARQKIFDRWPSPLLSFVMEEPVVRRPLGGEQVWRGQLEQLLLLGQKRNVELQLMPLDRQDNAGMDGAFTLLTPRQGQQVGYMEAQGRSTLVTERDAVQALSARYGIIRAQALTPSESLAFIEKLLGER</sequence>
<evidence type="ECO:0000259" key="1">
    <source>
        <dbReference type="SMART" id="SM00530"/>
    </source>
</evidence>
<proteinExistence type="predicted"/>
<dbReference type="SUPFAM" id="SSF47413">
    <property type="entry name" value="lambda repressor-like DNA-binding domains"/>
    <property type="match status" value="1"/>
</dbReference>
<protein>
    <submittedName>
        <fullName evidence="2">Transcriptional regulator</fullName>
    </submittedName>
</protein>
<dbReference type="InterPro" id="IPR043917">
    <property type="entry name" value="DUF5753"/>
</dbReference>
<comment type="caution">
    <text evidence="2">The sequence shown here is derived from an EMBL/GenBank/DDBJ whole genome shotgun (WGS) entry which is preliminary data.</text>
</comment>
<dbReference type="Gene3D" id="1.10.260.40">
    <property type="entry name" value="lambda repressor-like DNA-binding domains"/>
    <property type="match status" value="1"/>
</dbReference>
<accession>A0A1D3DNP8</accession>
<keyword evidence="3" id="KW-1185">Reference proteome</keyword>
<dbReference type="Pfam" id="PF19054">
    <property type="entry name" value="DUF5753"/>
    <property type="match status" value="1"/>
</dbReference>
<dbReference type="Pfam" id="PF13560">
    <property type="entry name" value="HTH_31"/>
    <property type="match status" value="1"/>
</dbReference>
<dbReference type="CDD" id="cd00093">
    <property type="entry name" value="HTH_XRE"/>
    <property type="match status" value="1"/>
</dbReference>